<comment type="similarity">
    <text evidence="3">Belongs to the complex I NDUFB11 subunit family.</text>
</comment>
<evidence type="ECO:0000313" key="18">
    <source>
        <dbReference type="EMBL" id="CAD7417088.1"/>
    </source>
</evidence>
<evidence type="ECO:0000256" key="3">
    <source>
        <dbReference type="ARBA" id="ARBA00008915"/>
    </source>
</evidence>
<evidence type="ECO:0000256" key="7">
    <source>
        <dbReference type="ARBA" id="ARBA00022692"/>
    </source>
</evidence>
<comment type="subunit">
    <text evidence="16">Complex I is composed of 45 different subunits. Interacts with BCAP31.</text>
</comment>
<evidence type="ECO:0000256" key="11">
    <source>
        <dbReference type="ARBA" id="ARBA00022989"/>
    </source>
</evidence>
<comment type="subcellular location">
    <subcellularLocation>
        <location evidence="2">Mitochondrion inner membrane</location>
        <topology evidence="2">Single-pass membrane protein</topology>
    </subcellularLocation>
</comment>
<protein>
    <recommendedName>
        <fullName evidence="4">NADH dehydrogenase [ubiquinone] 1 beta subcomplex subunit 11, mitochondrial</fullName>
    </recommendedName>
    <alternativeName>
        <fullName evidence="15">Complex I-ESSS</fullName>
    </alternativeName>
    <alternativeName>
        <fullName evidence="14">NADH-ubiquinone oxidoreductase ESSS subunit</fullName>
    </alternativeName>
</protein>
<keyword evidence="13 17" id="KW-0472">Membrane</keyword>
<organism evidence="18">
    <name type="scientific">Timema poppense</name>
    <name type="common">Walking stick</name>
    <dbReference type="NCBI Taxonomy" id="170557"/>
    <lineage>
        <taxon>Eukaryota</taxon>
        <taxon>Metazoa</taxon>
        <taxon>Ecdysozoa</taxon>
        <taxon>Arthropoda</taxon>
        <taxon>Hexapoda</taxon>
        <taxon>Insecta</taxon>
        <taxon>Pterygota</taxon>
        <taxon>Neoptera</taxon>
        <taxon>Polyneoptera</taxon>
        <taxon>Phasmatodea</taxon>
        <taxon>Timematodea</taxon>
        <taxon>Timematoidea</taxon>
        <taxon>Timematidae</taxon>
        <taxon>Timema</taxon>
    </lineage>
</organism>
<evidence type="ECO:0000256" key="16">
    <source>
        <dbReference type="ARBA" id="ARBA00046528"/>
    </source>
</evidence>
<keyword evidence="8" id="KW-0999">Mitochondrion inner membrane</keyword>
<evidence type="ECO:0000256" key="5">
    <source>
        <dbReference type="ARBA" id="ARBA00022448"/>
    </source>
</evidence>
<evidence type="ECO:0000256" key="1">
    <source>
        <dbReference type="ARBA" id="ARBA00003195"/>
    </source>
</evidence>
<keyword evidence="10" id="KW-0249">Electron transport</keyword>
<keyword evidence="7 17" id="KW-0812">Transmembrane</keyword>
<evidence type="ECO:0000256" key="6">
    <source>
        <dbReference type="ARBA" id="ARBA00022660"/>
    </source>
</evidence>
<sequence>MSYGFDFDNEQDDRNAMHATFFFSVTCCLVFGSFIFAYVPDFQLRDWAQREAFLELRRREHLGLPPIDKNLIDPEKIVLPTDEELGDTEIII</sequence>
<evidence type="ECO:0000256" key="10">
    <source>
        <dbReference type="ARBA" id="ARBA00022982"/>
    </source>
</evidence>
<keyword evidence="11 17" id="KW-1133">Transmembrane helix</keyword>
<keyword evidence="6" id="KW-0679">Respiratory chain</keyword>
<evidence type="ECO:0000256" key="17">
    <source>
        <dbReference type="SAM" id="Phobius"/>
    </source>
</evidence>
<feature type="transmembrane region" description="Helical" evidence="17">
    <location>
        <begin position="20"/>
        <end position="39"/>
    </location>
</feature>
<dbReference type="InterPro" id="IPR019329">
    <property type="entry name" value="NADH_UbQ_OxRdtase_ESSS_su"/>
</dbReference>
<evidence type="ECO:0000256" key="14">
    <source>
        <dbReference type="ARBA" id="ARBA00030753"/>
    </source>
</evidence>
<keyword evidence="5" id="KW-0813">Transport</keyword>
<evidence type="ECO:0000256" key="4">
    <source>
        <dbReference type="ARBA" id="ARBA00018632"/>
    </source>
</evidence>
<gene>
    <name evidence="18" type="ORF">TPSB3V08_LOCUS11514</name>
</gene>
<dbReference type="PANTHER" id="PTHR13327:SF0">
    <property type="entry name" value="NADH DEHYDROGENASE [UBIQUINONE] 1 BETA SUBCOMPLEX SUBUNIT 11, MITOCHONDRIAL"/>
    <property type="match status" value="1"/>
</dbReference>
<keyword evidence="9" id="KW-0809">Transit peptide</keyword>
<comment type="function">
    <text evidence="1">Accessory subunit of the mitochondrial membrane respiratory chain NADH dehydrogenase (Complex I), that is believed not to be involved in catalysis. Complex I functions in the transfer of electrons from NADH to the respiratory chain. The immediate electron acceptor for the enzyme is believed to be ubiquinone.</text>
</comment>
<reference evidence="18" key="1">
    <citation type="submission" date="2020-11" db="EMBL/GenBank/DDBJ databases">
        <authorList>
            <person name="Tran Van P."/>
        </authorList>
    </citation>
    <scope>NUCLEOTIDE SEQUENCE</scope>
</reference>
<accession>A0A7R9DLX7</accession>
<dbReference type="EMBL" id="OD012672">
    <property type="protein sequence ID" value="CAD7417088.1"/>
    <property type="molecule type" value="Genomic_DNA"/>
</dbReference>
<dbReference type="Pfam" id="PF10183">
    <property type="entry name" value="ESSS"/>
    <property type="match status" value="1"/>
</dbReference>
<evidence type="ECO:0000256" key="2">
    <source>
        <dbReference type="ARBA" id="ARBA00004434"/>
    </source>
</evidence>
<dbReference type="GO" id="GO:0005743">
    <property type="term" value="C:mitochondrial inner membrane"/>
    <property type="evidence" value="ECO:0007669"/>
    <property type="project" value="UniProtKB-SubCell"/>
</dbReference>
<evidence type="ECO:0000256" key="9">
    <source>
        <dbReference type="ARBA" id="ARBA00022946"/>
    </source>
</evidence>
<dbReference type="AlphaFoldDB" id="A0A7R9DLX7"/>
<evidence type="ECO:0000256" key="8">
    <source>
        <dbReference type="ARBA" id="ARBA00022792"/>
    </source>
</evidence>
<keyword evidence="12" id="KW-0496">Mitochondrion</keyword>
<dbReference type="PANTHER" id="PTHR13327">
    <property type="entry name" value="NADH-UBIQUINONE OXIDOREDUCTASE ESSS SUBUNIT, MITOCHONDRIAL PRECURSOR"/>
    <property type="match status" value="1"/>
</dbReference>
<proteinExistence type="inferred from homology"/>
<evidence type="ECO:0000256" key="13">
    <source>
        <dbReference type="ARBA" id="ARBA00023136"/>
    </source>
</evidence>
<evidence type="ECO:0000256" key="15">
    <source>
        <dbReference type="ARBA" id="ARBA00031387"/>
    </source>
</evidence>
<name>A0A7R9DLX7_TIMPO</name>
<evidence type="ECO:0000256" key="12">
    <source>
        <dbReference type="ARBA" id="ARBA00023128"/>
    </source>
</evidence>